<dbReference type="Gene3D" id="2.40.40.20">
    <property type="match status" value="1"/>
</dbReference>
<dbReference type="Pfam" id="PF04879">
    <property type="entry name" value="Molybdop_Fe4S4"/>
    <property type="match status" value="1"/>
</dbReference>
<dbReference type="GO" id="GO:0046872">
    <property type="term" value="F:metal ion binding"/>
    <property type="evidence" value="ECO:0007669"/>
    <property type="project" value="UniProtKB-KW"/>
</dbReference>
<dbReference type="InterPro" id="IPR006657">
    <property type="entry name" value="MoPterin_dinucl-bd_dom"/>
</dbReference>
<keyword evidence="9" id="KW-0411">Iron-sulfur</keyword>
<comment type="caution">
    <text evidence="11">The sequence shown here is derived from an EMBL/GenBank/DDBJ whole genome shotgun (WGS) entry which is preliminary data.</text>
</comment>
<dbReference type="InterPro" id="IPR009010">
    <property type="entry name" value="Asp_de-COase-like_dom_sf"/>
</dbReference>
<dbReference type="Gene3D" id="2.20.25.90">
    <property type="entry name" value="ADC-like domains"/>
    <property type="match status" value="1"/>
</dbReference>
<dbReference type="Gene3D" id="3.40.50.740">
    <property type="match status" value="1"/>
</dbReference>
<evidence type="ECO:0000259" key="10">
    <source>
        <dbReference type="PROSITE" id="PS51669"/>
    </source>
</evidence>
<dbReference type="AlphaFoldDB" id="A0AAX2ACW0"/>
<dbReference type="InterPro" id="IPR006311">
    <property type="entry name" value="TAT_signal"/>
</dbReference>
<evidence type="ECO:0000256" key="1">
    <source>
        <dbReference type="ARBA" id="ARBA00001966"/>
    </source>
</evidence>
<evidence type="ECO:0000313" key="12">
    <source>
        <dbReference type="Proteomes" id="UP000290092"/>
    </source>
</evidence>
<keyword evidence="4" id="KW-0500">Molybdenum</keyword>
<keyword evidence="5" id="KW-0479">Metal-binding</keyword>
<protein>
    <recommendedName>
        <fullName evidence="10">4Fe-4S Mo/W bis-MGD-type domain-containing protein</fullName>
    </recommendedName>
</protein>
<dbReference type="Proteomes" id="UP000290092">
    <property type="component" value="Unassembled WGS sequence"/>
</dbReference>
<dbReference type="GO" id="GO:0051539">
    <property type="term" value="F:4 iron, 4 sulfur cluster binding"/>
    <property type="evidence" value="ECO:0007669"/>
    <property type="project" value="UniProtKB-KW"/>
</dbReference>
<dbReference type="InterPro" id="IPR006963">
    <property type="entry name" value="Mopterin_OxRdtase_4Fe-4S_dom"/>
</dbReference>
<feature type="domain" description="4Fe-4S Mo/W bis-MGD-type" evidence="10">
    <location>
        <begin position="60"/>
        <end position="116"/>
    </location>
</feature>
<comment type="similarity">
    <text evidence="2">Belongs to the prokaryotic molybdopterin-containing oxidoreductase family.</text>
</comment>
<dbReference type="Pfam" id="PF01568">
    <property type="entry name" value="Molydop_binding"/>
    <property type="match status" value="1"/>
</dbReference>
<keyword evidence="12" id="KW-1185">Reference proteome</keyword>
<dbReference type="Gene3D" id="3.40.228.10">
    <property type="entry name" value="Dimethylsulfoxide Reductase, domain 2"/>
    <property type="match status" value="1"/>
</dbReference>
<sequence length="854" mass="96563">MKYILGRNNMNRRDFLKNGAITIAALKLGEVISLSPTKLNASEIKTFQEFKTLAKNIKGIERIPSVCLNCSTICGMTVLVKDNEILGVEGNPLDPNSQGKLCAKAHGGVNAVEYPERIVYPLKRVGKRGDGLWKRITMQEAYELMASKIKKCIEDKKPEEIVFHGGRNKMGDITGRFMDAVGSPVILNHRALCSSNKRAANYTTIGDTSWETIDAIRCKYFLNFGSNFLESHQGGFALMKRFIEAKSNGAKLVTFDTRLSNTAGKSDEWFAPYPSSEGAIALAMANVIINEKLYNKNFIKEWCNISLKELKELVKPYTVEFAQEQSGINAEDIKRLAIEFAKAAPNCAAFTNRGSQAHYNGLHNDRAVVILNALVGSVGKEGGYAYGGSKNKGHKSFPMPEPIPPKPLFSTDLEDPKLYPFANKWQKMRVSELVYDKIKTKKHNIQVYMSYTISSPQTWPEGPQTAVEVLKDEKLIAFHVCSDVVYSEMAHYSDLILPDATYFERYTIEGRNAYELIPYFVLRQPAVKPPYDCENFADTLIKVAKKIGQPVSQYFKFDSYEEFIKLRFSKLPQKEGLSGFDYMKKYGVWIEDKPKNYEPYNIELNEAQLKNSFIENNIIYINKKNKKEAIGIVKDGKKVRGFKTPSRKFEICSNDIINEAKKLGEKDDGFPHFKMPKSLKEKKEDELILTTFKWNVHTQARTTPQKYLTEIVHDNPVWINTQTAKKYKIKNGDIIKITTYRPKEGYKASQNEIVGTMKIKAFVTQGIHPEVIAISNSLGMNYAGRIAKGRNGLKENLKAYPEYEDLDLNGNIWWDKRFGGSGNGFNPNMVIPVNPAPLAGMQSWNDTICKIEKV</sequence>
<dbReference type="PANTHER" id="PTHR43742">
    <property type="entry name" value="TRIMETHYLAMINE-N-OXIDE REDUCTASE"/>
    <property type="match status" value="1"/>
</dbReference>
<dbReference type="GO" id="GO:0016491">
    <property type="term" value="F:oxidoreductase activity"/>
    <property type="evidence" value="ECO:0007669"/>
    <property type="project" value="UniProtKB-KW"/>
</dbReference>
<dbReference type="InterPro" id="IPR050612">
    <property type="entry name" value="Prok_Mopterin_Oxidored"/>
</dbReference>
<reference evidence="11 12" key="1">
    <citation type="submission" date="2017-09" db="EMBL/GenBank/DDBJ databases">
        <title>Genomics of the genus Arcobacter.</title>
        <authorList>
            <person name="Perez-Cataluna A."/>
            <person name="Figueras M.J."/>
            <person name="Salas-Masso N."/>
        </authorList>
    </citation>
    <scope>NUCLEOTIDE SEQUENCE [LARGE SCALE GENOMIC DNA]</scope>
    <source>
        <strain evidence="11 12">CECT 7386</strain>
    </source>
</reference>
<comment type="cofactor">
    <cofactor evidence="1">
        <name>[4Fe-4S] cluster</name>
        <dbReference type="ChEBI" id="CHEBI:49883"/>
    </cofactor>
</comment>
<name>A0AAX2ACW0_9BACT</name>
<proteinExistence type="inferred from homology"/>
<dbReference type="PANTHER" id="PTHR43742:SF9">
    <property type="entry name" value="TETRATHIONATE REDUCTASE SUBUNIT A"/>
    <property type="match status" value="1"/>
</dbReference>
<evidence type="ECO:0000256" key="2">
    <source>
        <dbReference type="ARBA" id="ARBA00010312"/>
    </source>
</evidence>
<evidence type="ECO:0000256" key="3">
    <source>
        <dbReference type="ARBA" id="ARBA00022485"/>
    </source>
</evidence>
<accession>A0AAX2ACW0</accession>
<keyword evidence="3" id="KW-0004">4Fe-4S</keyword>
<dbReference type="InterPro" id="IPR027467">
    <property type="entry name" value="MopterinOxRdtase_cofactor_BS"/>
</dbReference>
<evidence type="ECO:0000256" key="6">
    <source>
        <dbReference type="ARBA" id="ARBA00022729"/>
    </source>
</evidence>
<evidence type="ECO:0000256" key="5">
    <source>
        <dbReference type="ARBA" id="ARBA00022723"/>
    </source>
</evidence>
<evidence type="ECO:0000256" key="4">
    <source>
        <dbReference type="ARBA" id="ARBA00022505"/>
    </source>
</evidence>
<dbReference type="InterPro" id="IPR006656">
    <property type="entry name" value="Mopterin_OxRdtase"/>
</dbReference>
<gene>
    <name evidence="11" type="ORF">CP985_14730</name>
</gene>
<dbReference type="PROSITE" id="PS51318">
    <property type="entry name" value="TAT"/>
    <property type="match status" value="1"/>
</dbReference>
<keyword evidence="7" id="KW-0560">Oxidoreductase</keyword>
<keyword evidence="6" id="KW-0732">Signal</keyword>
<dbReference type="SUPFAM" id="SSF50692">
    <property type="entry name" value="ADC-like"/>
    <property type="match status" value="1"/>
</dbReference>
<evidence type="ECO:0000256" key="8">
    <source>
        <dbReference type="ARBA" id="ARBA00023004"/>
    </source>
</evidence>
<dbReference type="GO" id="GO:0043546">
    <property type="term" value="F:molybdopterin cofactor binding"/>
    <property type="evidence" value="ECO:0007669"/>
    <property type="project" value="InterPro"/>
</dbReference>
<dbReference type="Pfam" id="PF00384">
    <property type="entry name" value="Molybdopterin"/>
    <property type="match status" value="1"/>
</dbReference>
<evidence type="ECO:0000256" key="7">
    <source>
        <dbReference type="ARBA" id="ARBA00023002"/>
    </source>
</evidence>
<dbReference type="SUPFAM" id="SSF53706">
    <property type="entry name" value="Formate dehydrogenase/DMSO reductase, domains 1-3"/>
    <property type="match status" value="1"/>
</dbReference>
<keyword evidence="8" id="KW-0408">Iron</keyword>
<evidence type="ECO:0000256" key="9">
    <source>
        <dbReference type="ARBA" id="ARBA00023014"/>
    </source>
</evidence>
<dbReference type="EMBL" id="NXID01000098">
    <property type="protein sequence ID" value="RXK12037.1"/>
    <property type="molecule type" value="Genomic_DNA"/>
</dbReference>
<dbReference type="PROSITE" id="PS00551">
    <property type="entry name" value="MOLYBDOPTERIN_PROK_1"/>
    <property type="match status" value="1"/>
</dbReference>
<dbReference type="SMART" id="SM00926">
    <property type="entry name" value="Molybdop_Fe4S4"/>
    <property type="match status" value="1"/>
</dbReference>
<organism evidence="11 12">
    <name type="scientific">Malaciobacter mytili LMG 24559</name>
    <dbReference type="NCBI Taxonomy" id="1032238"/>
    <lineage>
        <taxon>Bacteria</taxon>
        <taxon>Pseudomonadati</taxon>
        <taxon>Campylobacterota</taxon>
        <taxon>Epsilonproteobacteria</taxon>
        <taxon>Campylobacterales</taxon>
        <taxon>Arcobacteraceae</taxon>
        <taxon>Malaciobacter</taxon>
    </lineage>
</organism>
<dbReference type="PROSITE" id="PS51669">
    <property type="entry name" value="4FE4S_MOW_BIS_MGD"/>
    <property type="match status" value="1"/>
</dbReference>
<evidence type="ECO:0000313" key="11">
    <source>
        <dbReference type="EMBL" id="RXK12037.1"/>
    </source>
</evidence>